<reference evidence="1" key="2">
    <citation type="journal article" date="2022" name="New Phytol.">
        <title>Evolutionary transition to the ectomycorrhizal habit in the genomes of a hyperdiverse lineage of mushroom-forming fungi.</title>
        <authorList>
            <person name="Looney B."/>
            <person name="Miyauchi S."/>
            <person name="Morin E."/>
            <person name="Drula E."/>
            <person name="Courty P.E."/>
            <person name="Kohler A."/>
            <person name="Kuo A."/>
            <person name="LaButti K."/>
            <person name="Pangilinan J."/>
            <person name="Lipzen A."/>
            <person name="Riley R."/>
            <person name="Andreopoulos W."/>
            <person name="He G."/>
            <person name="Johnson J."/>
            <person name="Nolan M."/>
            <person name="Tritt A."/>
            <person name="Barry K.W."/>
            <person name="Grigoriev I.V."/>
            <person name="Nagy L.G."/>
            <person name="Hibbett D."/>
            <person name="Henrissat B."/>
            <person name="Matheny P.B."/>
            <person name="Labbe J."/>
            <person name="Martin F.M."/>
        </authorList>
    </citation>
    <scope>NUCLEOTIDE SEQUENCE</scope>
    <source>
        <strain evidence="1">HHB10654</strain>
    </source>
</reference>
<proteinExistence type="predicted"/>
<dbReference type="EMBL" id="MU277446">
    <property type="protein sequence ID" value="KAI0054414.1"/>
    <property type="molecule type" value="Genomic_DNA"/>
</dbReference>
<evidence type="ECO:0000313" key="1">
    <source>
        <dbReference type="EMBL" id="KAI0054414.1"/>
    </source>
</evidence>
<comment type="caution">
    <text evidence="1">The sequence shown here is derived from an EMBL/GenBank/DDBJ whole genome shotgun (WGS) entry which is preliminary data.</text>
</comment>
<gene>
    <name evidence="1" type="ORF">BV25DRAFT_1833657</name>
</gene>
<name>A0ACB8SCZ6_9AGAM</name>
<protein>
    <submittedName>
        <fullName evidence="1">Metallo-dependent phosphatase</fullName>
    </submittedName>
</protein>
<reference evidence="1" key="1">
    <citation type="submission" date="2021-03" db="EMBL/GenBank/DDBJ databases">
        <authorList>
            <consortium name="DOE Joint Genome Institute"/>
            <person name="Ahrendt S."/>
            <person name="Looney B.P."/>
            <person name="Miyauchi S."/>
            <person name="Morin E."/>
            <person name="Drula E."/>
            <person name="Courty P.E."/>
            <person name="Chicoki N."/>
            <person name="Fauchery L."/>
            <person name="Kohler A."/>
            <person name="Kuo A."/>
            <person name="Labutti K."/>
            <person name="Pangilinan J."/>
            <person name="Lipzen A."/>
            <person name="Riley R."/>
            <person name="Andreopoulos W."/>
            <person name="He G."/>
            <person name="Johnson J."/>
            <person name="Barry K.W."/>
            <person name="Grigoriev I.V."/>
            <person name="Nagy L."/>
            <person name="Hibbett D."/>
            <person name="Henrissat B."/>
            <person name="Matheny P.B."/>
            <person name="Labbe J."/>
            <person name="Martin F."/>
        </authorList>
    </citation>
    <scope>NUCLEOTIDE SEQUENCE</scope>
    <source>
        <strain evidence="1">HHB10654</strain>
    </source>
</reference>
<evidence type="ECO:0000313" key="2">
    <source>
        <dbReference type="Proteomes" id="UP000814140"/>
    </source>
</evidence>
<accession>A0ACB8SCZ6</accession>
<organism evidence="1 2">
    <name type="scientific">Artomyces pyxidatus</name>
    <dbReference type="NCBI Taxonomy" id="48021"/>
    <lineage>
        <taxon>Eukaryota</taxon>
        <taxon>Fungi</taxon>
        <taxon>Dikarya</taxon>
        <taxon>Basidiomycota</taxon>
        <taxon>Agaricomycotina</taxon>
        <taxon>Agaricomycetes</taxon>
        <taxon>Russulales</taxon>
        <taxon>Auriscalpiaceae</taxon>
        <taxon>Artomyces</taxon>
    </lineage>
</organism>
<sequence length="728" mass="81054">MRPSRLRCAEARIAGGERPASHRLSTVSHLIQPLAFLPAASTLVNGSPCGSHRMAITCARFLRFLRSIFVPTATTVAFSCLLTFFFVLYQPTRGPGDLQRLGWQAWDVISSQEPLGVDTATNPSTHPSGGEVDHSVDWWNVTKPAGSSVDTASLPLDVWAPLLPHDTGLSEIAVVRCMFDMRLTDMCSPSSTKQDDAIKGKWVRVAPDLNRQSGMWHLHLYYRRTRRLDIPLITDLQLLPASSSPSSDPSAWTKSPLSIRDGVVRAEPLFLWYKTGKTLQEMTTEERQELITEVDVLFGDGEPWFGFEKLEPATTEAQQGRRENVWVTYRRGVKAPPRAPPLHFSHDGRLKIMQVADLHFAVSSGTCRDPEQPCLPLQNGGAYNMTMSLLGRVLDAEKPDLVVFTGDQLNGQGTTWDHKSVLAKFAHEVIARRIPWAAVFGNHDDEDAQTTGWRKDQVKLMQGLPYSLVEAGPVDVHGVGNYVLKAYSADASKTQLLTLYFLDSGSYSKGFIDWFGFFTPTEYDWIHQDQIDWFLQESASINAIERPFTPDGAKDFGDVWGRQSADQHTPATRKLAKPNALMFFHIPLPESYGTADADPKTGRLLDVGEHDLEEKGSAKHNDGFFEKGLLHAAESEHRGAGFIPEVKVVGNGHCHVTENCRRVKGVWLCFGGGGSYEGYGRVGFDRRFRIYDISDYGETIRTYKRLESDEVLDEMILAGRGAPLPYTG</sequence>
<dbReference type="Proteomes" id="UP000814140">
    <property type="component" value="Unassembled WGS sequence"/>
</dbReference>
<keyword evidence="2" id="KW-1185">Reference proteome</keyword>